<evidence type="ECO:0000313" key="2">
    <source>
        <dbReference type="EMBL" id="PCD02178.1"/>
    </source>
</evidence>
<keyword evidence="3" id="KW-1185">Reference proteome</keyword>
<dbReference type="Proteomes" id="UP000218366">
    <property type="component" value="Unassembled WGS sequence"/>
</dbReference>
<accession>A0A2A4B365</accession>
<organism evidence="2 3">
    <name type="scientific">Sphingomonas spermidinifaciens</name>
    <dbReference type="NCBI Taxonomy" id="1141889"/>
    <lineage>
        <taxon>Bacteria</taxon>
        <taxon>Pseudomonadati</taxon>
        <taxon>Pseudomonadota</taxon>
        <taxon>Alphaproteobacteria</taxon>
        <taxon>Sphingomonadales</taxon>
        <taxon>Sphingomonadaceae</taxon>
        <taxon>Sphingomonas</taxon>
    </lineage>
</organism>
<dbReference type="AlphaFoldDB" id="A0A2A4B365"/>
<gene>
    <name evidence="2" type="ORF">COC42_11975</name>
</gene>
<sequence length="65" mass="7267">MPHDIAALAPLVTANFSIACAPVSIAIIRRMTQTESRRNQIARAILWICEQNRETYRIEEAAAVT</sequence>
<comment type="caution">
    <text evidence="2">The sequence shown here is derived from an EMBL/GenBank/DDBJ whole genome shotgun (WGS) entry which is preliminary data.</text>
</comment>
<protein>
    <submittedName>
        <fullName evidence="2">Uncharacterized protein</fullName>
    </submittedName>
</protein>
<keyword evidence="1" id="KW-0812">Transmembrane</keyword>
<dbReference type="RefSeq" id="WP_096343556.1">
    <property type="nucleotide sequence ID" value="NZ_NWMW01000002.1"/>
</dbReference>
<keyword evidence="1" id="KW-1133">Transmembrane helix</keyword>
<dbReference type="EMBL" id="NWMW01000002">
    <property type="protein sequence ID" value="PCD02178.1"/>
    <property type="molecule type" value="Genomic_DNA"/>
</dbReference>
<evidence type="ECO:0000256" key="1">
    <source>
        <dbReference type="SAM" id="Phobius"/>
    </source>
</evidence>
<name>A0A2A4B365_9SPHN</name>
<proteinExistence type="predicted"/>
<feature type="transmembrane region" description="Helical" evidence="1">
    <location>
        <begin position="6"/>
        <end position="28"/>
    </location>
</feature>
<evidence type="ECO:0000313" key="3">
    <source>
        <dbReference type="Proteomes" id="UP000218366"/>
    </source>
</evidence>
<keyword evidence="1" id="KW-0472">Membrane</keyword>
<reference evidence="2 3" key="1">
    <citation type="submission" date="2017-09" db="EMBL/GenBank/DDBJ databases">
        <title>Sphingomonas spermidinifaciens 9NM-10, whole genome shotgun sequence.</title>
        <authorList>
            <person name="Feng G."/>
            <person name="Zhu H."/>
        </authorList>
    </citation>
    <scope>NUCLEOTIDE SEQUENCE [LARGE SCALE GENOMIC DNA]</scope>
    <source>
        <strain evidence="2 3">9NM-10</strain>
    </source>
</reference>